<protein>
    <submittedName>
        <fullName evidence="1">Uncharacterized protein</fullName>
    </submittedName>
</protein>
<accession>A0A7Z6QQJ6</accession>
<name>A0A7Z6QQJ6_PSEFL</name>
<dbReference type="EMBL" id="QRBA01000003">
    <property type="protein sequence ID" value="RDS92015.1"/>
    <property type="molecule type" value="Genomic_DNA"/>
</dbReference>
<dbReference type="AlphaFoldDB" id="A0A7Z6QQJ6"/>
<evidence type="ECO:0000313" key="1">
    <source>
        <dbReference type="EMBL" id="RDS92015.1"/>
    </source>
</evidence>
<gene>
    <name evidence="1" type="ORF">DL347_07275</name>
</gene>
<sequence>MLAKELLHHFRDLEGPDGKARNSFRLTDLKKMAAGKLHDGRDAKQEQIELAKEVISRPDLMTSLFPQTPGVHYGEATWNNVAIIAEDFKSLSDGSLLGQVRVYFREFAEGANDEYVNFNELREAAREIRSTRDFSYNATAVAKELLNRPYLLRQLDIIPGAFLHTTKPDDRFSLSNITYARMAASYSPRRPA</sequence>
<reference evidence="1 2" key="1">
    <citation type="submission" date="2018-07" db="EMBL/GenBank/DDBJ databases">
        <title>Draft Genome Sequence of Pseudomonas fluorescens AHK-1 associated with canker disease of kiwifruit.</title>
        <authorList>
            <person name="Wu Z."/>
        </authorList>
    </citation>
    <scope>NUCLEOTIDE SEQUENCE [LARGE SCALE GENOMIC DNA]</scope>
    <source>
        <strain evidence="1 2">AHK-1</strain>
    </source>
</reference>
<comment type="caution">
    <text evidence="1">The sequence shown here is derived from an EMBL/GenBank/DDBJ whole genome shotgun (WGS) entry which is preliminary data.</text>
</comment>
<dbReference type="Proteomes" id="UP000255541">
    <property type="component" value="Unassembled WGS sequence"/>
</dbReference>
<organism evidence="1 2">
    <name type="scientific">Pseudomonas fluorescens</name>
    <dbReference type="NCBI Taxonomy" id="294"/>
    <lineage>
        <taxon>Bacteria</taxon>
        <taxon>Pseudomonadati</taxon>
        <taxon>Pseudomonadota</taxon>
        <taxon>Gammaproteobacteria</taxon>
        <taxon>Pseudomonadales</taxon>
        <taxon>Pseudomonadaceae</taxon>
        <taxon>Pseudomonas</taxon>
    </lineage>
</organism>
<proteinExistence type="predicted"/>
<evidence type="ECO:0000313" key="2">
    <source>
        <dbReference type="Proteomes" id="UP000255541"/>
    </source>
</evidence>